<evidence type="ECO:0000256" key="1">
    <source>
        <dbReference type="ARBA" id="ARBA00008361"/>
    </source>
</evidence>
<dbReference type="AlphaFoldDB" id="A0AAU7DVH4"/>
<dbReference type="EC" id="2.1.-.-" evidence="5"/>
<accession>A0AAU7DVH4</accession>
<reference evidence="5" key="1">
    <citation type="submission" date="2024-02" db="EMBL/GenBank/DDBJ databases">
        <title>Tomenella chthoni gen. nov. sp. nov., a member of the family Jonesiaceae isolated from bat guano.</title>
        <authorList>
            <person name="Miller S.L."/>
            <person name="King J."/>
            <person name="Sankaranarayanan K."/>
            <person name="Lawson P.A."/>
        </authorList>
    </citation>
    <scope>NUCLEOTIDE SEQUENCE</scope>
    <source>
        <strain evidence="5">BS-20</strain>
    </source>
</reference>
<dbReference type="InterPro" id="IPR029063">
    <property type="entry name" value="SAM-dependent_MTases_sf"/>
</dbReference>
<name>A0AAU7DVH4_9MICO</name>
<organism evidence="5">
    <name type="scientific">Jonesiaceae bacterium BS-20</name>
    <dbReference type="NCBI Taxonomy" id="3120821"/>
    <lineage>
        <taxon>Bacteria</taxon>
        <taxon>Bacillati</taxon>
        <taxon>Actinomycetota</taxon>
        <taxon>Actinomycetes</taxon>
        <taxon>Micrococcales</taxon>
        <taxon>Jonesiaceae</taxon>
    </lineage>
</organism>
<evidence type="ECO:0000313" key="5">
    <source>
        <dbReference type="EMBL" id="XBH21198.1"/>
    </source>
</evidence>
<keyword evidence="3 5" id="KW-0808">Transferase</keyword>
<evidence type="ECO:0000256" key="3">
    <source>
        <dbReference type="ARBA" id="ARBA00022679"/>
    </source>
</evidence>
<dbReference type="SUPFAM" id="SSF53335">
    <property type="entry name" value="S-adenosyl-L-methionine-dependent methyltransferases"/>
    <property type="match status" value="1"/>
</dbReference>
<feature type="domain" description="Methyltransferase" evidence="4">
    <location>
        <begin position="51"/>
        <end position="153"/>
    </location>
</feature>
<dbReference type="Pfam" id="PF13649">
    <property type="entry name" value="Methyltransf_25"/>
    <property type="match status" value="1"/>
</dbReference>
<dbReference type="EMBL" id="CP146203">
    <property type="protein sequence ID" value="XBH21198.1"/>
    <property type="molecule type" value="Genomic_DNA"/>
</dbReference>
<dbReference type="CDD" id="cd02440">
    <property type="entry name" value="AdoMet_MTases"/>
    <property type="match status" value="1"/>
</dbReference>
<evidence type="ECO:0000256" key="2">
    <source>
        <dbReference type="ARBA" id="ARBA00022603"/>
    </source>
</evidence>
<dbReference type="InterPro" id="IPR051419">
    <property type="entry name" value="Lys/N-term_MeTrsfase_sf"/>
</dbReference>
<proteinExistence type="inferred from homology"/>
<evidence type="ECO:0000259" key="4">
    <source>
        <dbReference type="Pfam" id="PF13649"/>
    </source>
</evidence>
<dbReference type="GO" id="GO:0032259">
    <property type="term" value="P:methylation"/>
    <property type="evidence" value="ECO:0007669"/>
    <property type="project" value="UniProtKB-KW"/>
</dbReference>
<keyword evidence="2 5" id="KW-0489">Methyltransferase</keyword>
<dbReference type="PANTHER" id="PTHR12176">
    <property type="entry name" value="SAM-DEPENDENT METHYLTRANSFERASE SUPERFAMILY PROTEIN"/>
    <property type="match status" value="1"/>
</dbReference>
<gene>
    <name evidence="5" type="ORF">V5R04_13405</name>
</gene>
<dbReference type="Gene3D" id="3.40.50.150">
    <property type="entry name" value="Vaccinia Virus protein VP39"/>
    <property type="match status" value="1"/>
</dbReference>
<dbReference type="GO" id="GO:0008168">
    <property type="term" value="F:methyltransferase activity"/>
    <property type="evidence" value="ECO:0007669"/>
    <property type="project" value="UniProtKB-KW"/>
</dbReference>
<sequence length="216" mass="22446">MYDHQWDRVRASNPEHSSRYVQRWRNLAAQGADIYGEARTAAALAAPGAAILDAGCGTGRVAGHLLEQGYKAVGVDLDEVLIAEAQAVYPGGEWLVGDLATFDYGSLTSVSVDPAGSDGFDVIISAGNVMAFLDPASRVPALTTLRGALGPDGRIITGFGAGRGYSFDHYLADLDAAGLSVQAKYSTWDLRPFTTTSGFLVCVSGVAGLGLASSEG</sequence>
<comment type="similarity">
    <text evidence="1">Belongs to the methyltransferase superfamily.</text>
</comment>
<dbReference type="InterPro" id="IPR041698">
    <property type="entry name" value="Methyltransf_25"/>
</dbReference>
<protein>
    <submittedName>
        <fullName evidence="5">Class I SAM-dependent methyltransferase</fullName>
        <ecNumber evidence="5">2.1.-.-</ecNumber>
    </submittedName>
</protein>